<accession>A0A8J2MV15</accession>
<protein>
    <recommendedName>
        <fullName evidence="4">Nephrocystin 3-like N-terminal domain-containing protein</fullName>
    </recommendedName>
</protein>
<feature type="domain" description="Nephrocystin 3-like N-terminal" evidence="4">
    <location>
        <begin position="110"/>
        <end position="271"/>
    </location>
</feature>
<feature type="transmembrane region" description="Helical" evidence="3">
    <location>
        <begin position="7"/>
        <end position="29"/>
    </location>
</feature>
<proteinExistence type="predicted"/>
<evidence type="ECO:0000313" key="5">
    <source>
        <dbReference type="EMBL" id="CAG5139592.1"/>
    </source>
</evidence>
<comment type="caution">
    <text evidence="5">The sequence shown here is derived from an EMBL/GenBank/DDBJ whole genome shotgun (WGS) entry which is preliminary data.</text>
</comment>
<evidence type="ECO:0000259" key="4">
    <source>
        <dbReference type="Pfam" id="PF24883"/>
    </source>
</evidence>
<dbReference type="Gene3D" id="3.40.50.300">
    <property type="entry name" value="P-loop containing nucleotide triphosphate hydrolases"/>
    <property type="match status" value="1"/>
</dbReference>
<dbReference type="InterPro" id="IPR027417">
    <property type="entry name" value="P-loop_NTPase"/>
</dbReference>
<keyword evidence="3" id="KW-0812">Transmembrane</keyword>
<dbReference type="SUPFAM" id="SSF46689">
    <property type="entry name" value="Homeodomain-like"/>
    <property type="match status" value="1"/>
</dbReference>
<evidence type="ECO:0000256" key="3">
    <source>
        <dbReference type="SAM" id="Phobius"/>
    </source>
</evidence>
<dbReference type="PANTHER" id="PTHR10039:SF14">
    <property type="entry name" value="NACHT DOMAIN-CONTAINING PROTEIN"/>
    <property type="match status" value="1"/>
</dbReference>
<dbReference type="InterPro" id="IPR009057">
    <property type="entry name" value="Homeodomain-like_sf"/>
</dbReference>
<keyword evidence="3" id="KW-1133">Transmembrane helix</keyword>
<reference evidence="5" key="1">
    <citation type="submission" date="2021-05" db="EMBL/GenBank/DDBJ databases">
        <authorList>
            <person name="Stam R."/>
        </authorList>
    </citation>
    <scope>NUCLEOTIDE SEQUENCE</scope>
    <source>
        <strain evidence="5">CS162</strain>
    </source>
</reference>
<evidence type="ECO:0000256" key="1">
    <source>
        <dbReference type="ARBA" id="ARBA00022737"/>
    </source>
</evidence>
<keyword evidence="1" id="KW-0677">Repeat</keyword>
<dbReference type="Pfam" id="PF24883">
    <property type="entry name" value="NPHP3_N"/>
    <property type="match status" value="1"/>
</dbReference>
<keyword evidence="3" id="KW-0472">Membrane</keyword>
<sequence length="857" mass="95163">MLVFQQCNVVLFSPVIAWAIFFGSMWAGFESRFDGILKSLAYHSELADKEAVAADIAEAVRRSKADDEKWEQQEHEWNAAKIQKVLAWLGTNDTLPADLLERHIRNYLPGSCDWFTQHKATRAWLEENTKNPFLWLCGKPGAGKSMICSALVQHAETNGFHVFYYFCSFLGSHSDGPNRLLRSIISQVIQKHQDLAIYVHDVCFKSYPVPTKKALLSLLPELLRGLSSVRLVVDGVDEWVSQDQKELLKDLLDMISIDKSSHICKILIASRETMDISWALRKKGKSAIAISLSNGDEGLAIARSIGSFVDNKLSDLPDHFDELDPDASILSHVKQTLLEKSHGMFLWVSLVLESLNMAYSSGELRTIVDDLPSDLEALYERILARLCSARGAQKYGGVSRVMSWICFARRPLHKSELLQALSILPHNTSSQVQDIPVASILDHCKPLVEQLPDSTIVPVHFSVKEYLLKSRTPQTIPAIDAALNISSACAVVIARGLDLLRLESSSIDYLARIATGNYRLLPYAIEFWIEHCLQYASGGGSLGPDRPLQHHLNRMHEKHKDCQHALGCAKTQVGAQEEPNANLIDERLKLFSKNWLANSMATAIQSSTLLIPAKLRRTIDGSPEPNIDLGPTVAPPQPPSDQPGARPGPSTYWSVSELQDFDRNIAYFGTDWIAIENHMGTKTHTMIKNQYLRLVETGKLSLEQAAREADARRERGDDLGPPPIPTPPPKRRYESTQPLQGQQMNMGQLQPNQQFDFSEIANRQMEPMRSQDQGTTVAPASNNPNNGGQHTSPGHGSGGDKMPYAGNGNPGAGDWSSDLRYSSDLNLGDMDNMGMNMYMDMDGGGGDDDWGLDFDNM</sequence>
<name>A0A8J2MV15_9PLEO</name>
<feature type="region of interest" description="Disordered" evidence="2">
    <location>
        <begin position="621"/>
        <end position="653"/>
    </location>
</feature>
<dbReference type="GeneID" id="67016963"/>
<dbReference type="RefSeq" id="XP_043164050.1">
    <property type="nucleotide sequence ID" value="XM_043308115.1"/>
</dbReference>
<dbReference type="Gene3D" id="1.10.10.60">
    <property type="entry name" value="Homeodomain-like"/>
    <property type="match status" value="1"/>
</dbReference>
<dbReference type="AlphaFoldDB" id="A0A8J2MV15"/>
<dbReference type="Proteomes" id="UP000676310">
    <property type="component" value="Unassembled WGS sequence"/>
</dbReference>
<feature type="region of interest" description="Disordered" evidence="2">
    <location>
        <begin position="766"/>
        <end position="817"/>
    </location>
</feature>
<dbReference type="OrthoDB" id="7464126at2759"/>
<dbReference type="EMBL" id="CAJRGZ010000015">
    <property type="protein sequence ID" value="CAG5139592.1"/>
    <property type="molecule type" value="Genomic_DNA"/>
</dbReference>
<organism evidence="5 6">
    <name type="scientific">Alternaria atra</name>
    <dbReference type="NCBI Taxonomy" id="119953"/>
    <lineage>
        <taxon>Eukaryota</taxon>
        <taxon>Fungi</taxon>
        <taxon>Dikarya</taxon>
        <taxon>Ascomycota</taxon>
        <taxon>Pezizomycotina</taxon>
        <taxon>Dothideomycetes</taxon>
        <taxon>Pleosporomycetidae</taxon>
        <taxon>Pleosporales</taxon>
        <taxon>Pleosporineae</taxon>
        <taxon>Pleosporaceae</taxon>
        <taxon>Alternaria</taxon>
        <taxon>Alternaria sect. Ulocladioides</taxon>
    </lineage>
</organism>
<feature type="compositionally biased region" description="Basic and acidic residues" evidence="2">
    <location>
        <begin position="705"/>
        <end position="718"/>
    </location>
</feature>
<evidence type="ECO:0000313" key="6">
    <source>
        <dbReference type="Proteomes" id="UP000676310"/>
    </source>
</evidence>
<evidence type="ECO:0000256" key="2">
    <source>
        <dbReference type="SAM" id="MobiDB-lite"/>
    </source>
</evidence>
<dbReference type="PANTHER" id="PTHR10039">
    <property type="entry name" value="AMELOGENIN"/>
    <property type="match status" value="1"/>
</dbReference>
<feature type="region of interest" description="Disordered" evidence="2">
    <location>
        <begin position="704"/>
        <end position="741"/>
    </location>
</feature>
<dbReference type="InterPro" id="IPR056884">
    <property type="entry name" value="NPHP3-like_N"/>
</dbReference>
<feature type="compositionally biased region" description="Polar residues" evidence="2">
    <location>
        <begin position="770"/>
        <end position="794"/>
    </location>
</feature>
<dbReference type="SUPFAM" id="SSF52540">
    <property type="entry name" value="P-loop containing nucleoside triphosphate hydrolases"/>
    <property type="match status" value="1"/>
</dbReference>
<keyword evidence="6" id="KW-1185">Reference proteome</keyword>
<gene>
    <name evidence="5" type="ORF">ALTATR162_LOCUS521</name>
</gene>